<name>A0A0C7NS64_DEFTU</name>
<proteinExistence type="predicted"/>
<keyword evidence="2" id="KW-1185">Reference proteome</keyword>
<gene>
    <name evidence="1" type="ORF">DTL3_1393</name>
</gene>
<dbReference type="GO" id="GO:0016787">
    <property type="term" value="F:hydrolase activity"/>
    <property type="evidence" value="ECO:0007669"/>
    <property type="project" value="UniProtKB-KW"/>
</dbReference>
<organism evidence="1 2">
    <name type="scientific">Defluviitoga tunisiensis</name>
    <dbReference type="NCBI Taxonomy" id="1006576"/>
    <lineage>
        <taxon>Bacteria</taxon>
        <taxon>Thermotogati</taxon>
        <taxon>Thermotogota</taxon>
        <taxon>Thermotogae</taxon>
        <taxon>Petrotogales</taxon>
        <taxon>Petrotogaceae</taxon>
        <taxon>Defluviitoga</taxon>
    </lineage>
</organism>
<dbReference type="Gene3D" id="1.10.3210.10">
    <property type="entry name" value="Hypothetical protein af1432"/>
    <property type="match status" value="2"/>
</dbReference>
<accession>A0A0C7NS64</accession>
<reference evidence="2" key="1">
    <citation type="submission" date="2014-11" db="EMBL/GenBank/DDBJ databases">
        <authorList>
            <person name="Wibberg D."/>
        </authorList>
    </citation>
    <scope>NUCLEOTIDE SEQUENCE [LARGE SCALE GENOMIC DNA]</scope>
    <source>
        <strain evidence="2">L3</strain>
    </source>
</reference>
<dbReference type="HOGENOM" id="CLU_672030_0_0_0"/>
<dbReference type="OrthoDB" id="48898at2"/>
<dbReference type="Proteomes" id="UP000032809">
    <property type="component" value="Chromosome I"/>
</dbReference>
<dbReference type="EMBL" id="LN824141">
    <property type="protein sequence ID" value="CEP78687.1"/>
    <property type="molecule type" value="Genomic_DNA"/>
</dbReference>
<dbReference type="KEGG" id="dtn:DTL3_1393"/>
<dbReference type="AlphaFoldDB" id="A0A0C7NS64"/>
<sequence length="362" mass="42448">MSYGNFLIESANLFTVFRWNNTPAIIRFTESDNIYNTLLLSLFIFSDEDKTKVVNILHNKIYEAIPKIILSDISLETKNQIEKKGKDIWEKTIDQTYKELENTLDINLSEKLLVKYEFDEETQNIIRLINLLASKKEALINERVFPEYYEEPRLKNEKKIQKINVKDKEMIEELADELLKISCRLVTMIRWNKNHRNIKSSVSSHSFLVFLIAYILALSVNLDKNEIYEIMACAILHDLPEAFTGDVISPTKRKVEGLEEIISEIEKEFVQEWYNSKSILREKTLKFEKYIYYPFNDNYGKFVRTADLLAALIECYLEISTGNQNSYFVNSFKKLKEEINDISPLDVSEILKEIEDSSSIHL</sequence>
<dbReference type="STRING" id="1006576.DTL3_1393"/>
<dbReference type="Pfam" id="PF12917">
    <property type="entry name" value="YfbR-like"/>
    <property type="match status" value="1"/>
</dbReference>
<keyword evidence="1" id="KW-0378">Hydrolase</keyword>
<protein>
    <submittedName>
        <fullName evidence="1">Putative hydrolase of HD superfamily</fullName>
    </submittedName>
</protein>
<dbReference type="RefSeq" id="WP_052670423.1">
    <property type="nucleotide sequence ID" value="NZ_LN824141.1"/>
</dbReference>
<dbReference type="SUPFAM" id="SSF109604">
    <property type="entry name" value="HD-domain/PDEase-like"/>
    <property type="match status" value="1"/>
</dbReference>
<evidence type="ECO:0000313" key="2">
    <source>
        <dbReference type="Proteomes" id="UP000032809"/>
    </source>
</evidence>
<evidence type="ECO:0000313" key="1">
    <source>
        <dbReference type="EMBL" id="CEP78687.1"/>
    </source>
</evidence>